<protein>
    <submittedName>
        <fullName evidence="2">Uncharacterized protein</fullName>
    </submittedName>
</protein>
<sequence>MHQHKSTGAGAIRPHLSSRLSGSEGVGAASGGVEQGRLRRGVGQHRPAWGGRWGDGRRAAWGGVGWRGGGRRGDGRRSRAAPGDAARDGGSTGGGANPSAASNREWPGARSREKGNGKERKKERIVFFS</sequence>
<feature type="compositionally biased region" description="Basic and acidic residues" evidence="1">
    <location>
        <begin position="110"/>
        <end position="129"/>
    </location>
</feature>
<gene>
    <name evidence="2" type="primary">P0492E07.112</name>
</gene>
<name>Q8H411_ORYSJ</name>
<evidence type="ECO:0000256" key="1">
    <source>
        <dbReference type="SAM" id="MobiDB-lite"/>
    </source>
</evidence>
<accession>Q8H411</accession>
<dbReference type="Proteomes" id="UP000000763">
    <property type="component" value="Chromosome 7"/>
</dbReference>
<feature type="compositionally biased region" description="Gly residues" evidence="1">
    <location>
        <begin position="24"/>
        <end position="34"/>
    </location>
</feature>
<reference evidence="3" key="1">
    <citation type="journal article" date="2005" name="Nature">
        <title>The map-based sequence of the rice genome.</title>
        <authorList>
            <consortium name="International rice genome sequencing project (IRGSP)"/>
            <person name="Matsumoto T."/>
            <person name="Wu J."/>
            <person name="Kanamori H."/>
            <person name="Katayose Y."/>
            <person name="Fujisawa M."/>
            <person name="Namiki N."/>
            <person name="Mizuno H."/>
            <person name="Yamamoto K."/>
            <person name="Antonio B.A."/>
            <person name="Baba T."/>
            <person name="Sakata K."/>
            <person name="Nagamura Y."/>
            <person name="Aoki H."/>
            <person name="Arikawa K."/>
            <person name="Arita K."/>
            <person name="Bito T."/>
            <person name="Chiden Y."/>
            <person name="Fujitsuka N."/>
            <person name="Fukunaka R."/>
            <person name="Hamada M."/>
            <person name="Harada C."/>
            <person name="Hayashi A."/>
            <person name="Hijishita S."/>
            <person name="Honda M."/>
            <person name="Hosokawa S."/>
            <person name="Ichikawa Y."/>
            <person name="Idonuma A."/>
            <person name="Iijima M."/>
            <person name="Ikeda M."/>
            <person name="Ikeno M."/>
            <person name="Ito K."/>
            <person name="Ito S."/>
            <person name="Ito T."/>
            <person name="Ito Y."/>
            <person name="Ito Y."/>
            <person name="Iwabuchi A."/>
            <person name="Kamiya K."/>
            <person name="Karasawa W."/>
            <person name="Kurita K."/>
            <person name="Katagiri S."/>
            <person name="Kikuta A."/>
            <person name="Kobayashi H."/>
            <person name="Kobayashi N."/>
            <person name="Machita K."/>
            <person name="Maehara T."/>
            <person name="Masukawa M."/>
            <person name="Mizubayashi T."/>
            <person name="Mukai Y."/>
            <person name="Nagasaki H."/>
            <person name="Nagata Y."/>
            <person name="Naito S."/>
            <person name="Nakashima M."/>
            <person name="Nakama Y."/>
            <person name="Nakamichi Y."/>
            <person name="Nakamura M."/>
            <person name="Meguro A."/>
            <person name="Negishi M."/>
            <person name="Ohta I."/>
            <person name="Ohta T."/>
            <person name="Okamoto M."/>
            <person name="Ono N."/>
            <person name="Saji S."/>
            <person name="Sakaguchi M."/>
            <person name="Sakai K."/>
            <person name="Shibata M."/>
            <person name="Shimokawa T."/>
            <person name="Song J."/>
            <person name="Takazaki Y."/>
            <person name="Terasawa K."/>
            <person name="Tsugane M."/>
            <person name="Tsuji K."/>
            <person name="Ueda S."/>
            <person name="Waki K."/>
            <person name="Yamagata H."/>
            <person name="Yamamoto M."/>
            <person name="Yamamoto S."/>
            <person name="Yamane H."/>
            <person name="Yoshiki S."/>
            <person name="Yoshihara R."/>
            <person name="Yukawa K."/>
            <person name="Zhong H."/>
            <person name="Yano M."/>
            <person name="Yuan Q."/>
            <person name="Ouyang S."/>
            <person name="Liu J."/>
            <person name="Jones K.M."/>
            <person name="Gansberger K."/>
            <person name="Moffat K."/>
            <person name="Hill J."/>
            <person name="Bera J."/>
            <person name="Fadrosh D."/>
            <person name="Jin S."/>
            <person name="Johri S."/>
            <person name="Kim M."/>
            <person name="Overton L."/>
            <person name="Reardon M."/>
            <person name="Tsitrin T."/>
            <person name="Vuong H."/>
            <person name="Weaver B."/>
            <person name="Ciecko A."/>
            <person name="Tallon L."/>
            <person name="Jackson J."/>
            <person name="Pai G."/>
            <person name="Aken S.V."/>
            <person name="Utterback T."/>
            <person name="Reidmuller S."/>
            <person name="Feldblyum T."/>
            <person name="Hsiao J."/>
            <person name="Zismann V."/>
            <person name="Iobst S."/>
            <person name="de Vazeille A.R."/>
            <person name="Buell C.R."/>
            <person name="Ying K."/>
            <person name="Li Y."/>
            <person name="Lu T."/>
            <person name="Huang Y."/>
            <person name="Zhao Q."/>
            <person name="Feng Q."/>
            <person name="Zhang L."/>
            <person name="Zhu J."/>
            <person name="Weng Q."/>
            <person name="Mu J."/>
            <person name="Lu Y."/>
            <person name="Fan D."/>
            <person name="Liu Y."/>
            <person name="Guan J."/>
            <person name="Zhang Y."/>
            <person name="Yu S."/>
            <person name="Liu X."/>
            <person name="Zhang Y."/>
            <person name="Hong G."/>
            <person name="Han B."/>
            <person name="Choisne N."/>
            <person name="Demange N."/>
            <person name="Orjeda G."/>
            <person name="Samain S."/>
            <person name="Cattolico L."/>
            <person name="Pelletier E."/>
            <person name="Couloux A."/>
            <person name="Segurens B."/>
            <person name="Wincker P."/>
            <person name="D'Hont A."/>
            <person name="Scarpelli C."/>
            <person name="Weissenbach J."/>
            <person name="Salanoubat M."/>
            <person name="Quetier F."/>
            <person name="Yu Y."/>
            <person name="Kim H.R."/>
            <person name="Rambo T."/>
            <person name="Currie J."/>
            <person name="Collura K."/>
            <person name="Luo M."/>
            <person name="Yang T."/>
            <person name="Ammiraju J.S.S."/>
            <person name="Engler F."/>
            <person name="Soderlund C."/>
            <person name="Wing R.A."/>
            <person name="Palmer L.E."/>
            <person name="de la Bastide M."/>
            <person name="Spiegel L."/>
            <person name="Nascimento L."/>
            <person name="Zutavern T."/>
            <person name="O'Shaughnessy A."/>
            <person name="Dike S."/>
            <person name="Dedhia N."/>
            <person name="Preston R."/>
            <person name="Balija V."/>
            <person name="McCombie W.R."/>
            <person name="Chow T."/>
            <person name="Chen H."/>
            <person name="Chung M."/>
            <person name="Chen C."/>
            <person name="Shaw J."/>
            <person name="Wu H."/>
            <person name="Hsiao K."/>
            <person name="Chao Y."/>
            <person name="Chu M."/>
            <person name="Cheng C."/>
            <person name="Hour A."/>
            <person name="Lee P."/>
            <person name="Lin S."/>
            <person name="Lin Y."/>
            <person name="Liou J."/>
            <person name="Liu S."/>
            <person name="Hsing Y."/>
            <person name="Raghuvanshi S."/>
            <person name="Mohanty A."/>
            <person name="Bharti A.K."/>
            <person name="Gaur A."/>
            <person name="Gupta V."/>
            <person name="Kumar D."/>
            <person name="Ravi V."/>
            <person name="Vij S."/>
            <person name="Kapur A."/>
            <person name="Khurana P."/>
            <person name="Khurana P."/>
            <person name="Khurana J.P."/>
            <person name="Tyagi A.K."/>
            <person name="Gaikwad K."/>
            <person name="Singh A."/>
            <person name="Dalal V."/>
            <person name="Srivastava S."/>
            <person name="Dixit A."/>
            <person name="Pal A.K."/>
            <person name="Ghazi I.A."/>
            <person name="Yadav M."/>
            <person name="Pandit A."/>
            <person name="Bhargava A."/>
            <person name="Sureshbabu K."/>
            <person name="Batra K."/>
            <person name="Sharma T.R."/>
            <person name="Mohapatra T."/>
            <person name="Singh N.K."/>
            <person name="Messing J."/>
            <person name="Nelson A.B."/>
            <person name="Fuks G."/>
            <person name="Kavchok S."/>
            <person name="Keizer G."/>
            <person name="Linton E."/>
            <person name="Llaca V."/>
            <person name="Song R."/>
            <person name="Tanyolac B."/>
            <person name="Young S."/>
            <person name="Ho-Il K."/>
            <person name="Hahn J.H."/>
            <person name="Sangsakoo G."/>
            <person name="Vanavichit A."/>
            <person name="de Mattos Luiz.A.T."/>
            <person name="Zimmer P.D."/>
            <person name="Malone G."/>
            <person name="Dellagostin O."/>
            <person name="de Oliveira A.C."/>
            <person name="Bevan M."/>
            <person name="Bancroft I."/>
            <person name="Minx P."/>
            <person name="Cordum H."/>
            <person name="Wilson R."/>
            <person name="Cheng Z."/>
            <person name="Jin W."/>
            <person name="Jiang J."/>
            <person name="Leong S.A."/>
            <person name="Iwama H."/>
            <person name="Gojobori T."/>
            <person name="Itoh T."/>
            <person name="Niimura Y."/>
            <person name="Fujii Y."/>
            <person name="Habara T."/>
            <person name="Sakai H."/>
            <person name="Sato Y."/>
            <person name="Wilson G."/>
            <person name="Kumar K."/>
            <person name="McCouch S."/>
            <person name="Juretic N."/>
            <person name="Hoen D."/>
            <person name="Wright S."/>
            <person name="Bruskiewich R."/>
            <person name="Bureau T."/>
            <person name="Miyao A."/>
            <person name="Hirochika H."/>
            <person name="Nishikawa T."/>
            <person name="Kadowaki K."/>
            <person name="Sugiura M."/>
            <person name="Burr B."/>
            <person name="Sasaki T."/>
        </authorList>
    </citation>
    <scope>NUCLEOTIDE SEQUENCE [LARGE SCALE GENOMIC DNA]</scope>
    <source>
        <strain evidence="3">cv. Nipponbare</strain>
    </source>
</reference>
<reference evidence="3" key="2">
    <citation type="journal article" date="2008" name="Nucleic Acids Res.">
        <title>The rice annotation project database (RAP-DB): 2008 update.</title>
        <authorList>
            <consortium name="The rice annotation project (RAP)"/>
        </authorList>
    </citation>
    <scope>GENOME REANNOTATION</scope>
    <source>
        <strain evidence="3">cv. Nipponbare</strain>
    </source>
</reference>
<dbReference type="EMBL" id="AP004305">
    <property type="protein sequence ID" value="BAC20718.1"/>
    <property type="molecule type" value="Genomic_DNA"/>
</dbReference>
<evidence type="ECO:0000313" key="2">
    <source>
        <dbReference type="EMBL" id="BAC20718.1"/>
    </source>
</evidence>
<feature type="region of interest" description="Disordered" evidence="1">
    <location>
        <begin position="1"/>
        <end position="129"/>
    </location>
</feature>
<dbReference type="AlphaFoldDB" id="Q8H411"/>
<organism evidence="2 3">
    <name type="scientific">Oryza sativa subsp. japonica</name>
    <name type="common">Rice</name>
    <dbReference type="NCBI Taxonomy" id="39947"/>
    <lineage>
        <taxon>Eukaryota</taxon>
        <taxon>Viridiplantae</taxon>
        <taxon>Streptophyta</taxon>
        <taxon>Embryophyta</taxon>
        <taxon>Tracheophyta</taxon>
        <taxon>Spermatophyta</taxon>
        <taxon>Magnoliopsida</taxon>
        <taxon>Liliopsida</taxon>
        <taxon>Poales</taxon>
        <taxon>Poaceae</taxon>
        <taxon>BOP clade</taxon>
        <taxon>Oryzoideae</taxon>
        <taxon>Oryzeae</taxon>
        <taxon>Oryzinae</taxon>
        <taxon>Oryza</taxon>
        <taxon>Oryza sativa</taxon>
    </lineage>
</organism>
<evidence type="ECO:0000313" key="3">
    <source>
        <dbReference type="Proteomes" id="UP000000763"/>
    </source>
</evidence>
<proteinExistence type="predicted"/>